<evidence type="ECO:0000313" key="2">
    <source>
        <dbReference type="EMBL" id="MYN38108.1"/>
    </source>
</evidence>
<name>A0ABW9WAZ9_9BURK</name>
<feature type="transmembrane region" description="Helical" evidence="1">
    <location>
        <begin position="20"/>
        <end position="37"/>
    </location>
</feature>
<evidence type="ECO:0000256" key="1">
    <source>
        <dbReference type="SAM" id="Phobius"/>
    </source>
</evidence>
<sequence length="287" mass="32919">MRDTPSYKFVNWSGQFRDFLLGTMGITCLGIAIYSTITDKLQAGTLLFTAGLILIAFSSLSRFESIKALGVEAKMVALNDKLSEADSLLAHMRNMVGLMADTSFQIIGNMGRWDAEIPKPEMIKIVENFEQLLVALGEPDEAIQRKLEPWHQANTRDMAQSILGALNKFQQYQNQVLAQEARDRTTPLADPSEDSRRFDRNTEFIRQANELWEGQIDDFPDQVEKLIGETDIAEPTQLRWLLREVNPMIKELRHYLEHKKFKDRNGWLARSYLHEIPLDFTLIQSAK</sequence>
<comment type="caution">
    <text evidence="2">The sequence shown here is derived from an EMBL/GenBank/DDBJ whole genome shotgun (WGS) entry which is preliminary data.</text>
</comment>
<feature type="transmembrane region" description="Helical" evidence="1">
    <location>
        <begin position="43"/>
        <end position="60"/>
    </location>
</feature>
<accession>A0ABW9WAZ9</accession>
<evidence type="ECO:0000313" key="3">
    <source>
        <dbReference type="Proteomes" id="UP000466332"/>
    </source>
</evidence>
<dbReference type="EMBL" id="WWCS01000001">
    <property type="protein sequence ID" value="MYN38108.1"/>
    <property type="molecule type" value="Genomic_DNA"/>
</dbReference>
<dbReference type="Proteomes" id="UP000466332">
    <property type="component" value="Unassembled WGS sequence"/>
</dbReference>
<keyword evidence="1" id="KW-1133">Transmembrane helix</keyword>
<keyword evidence="1" id="KW-0472">Membrane</keyword>
<reference evidence="2 3" key="1">
    <citation type="submission" date="2019-12" db="EMBL/GenBank/DDBJ databases">
        <title>Novel species isolated from a subtropical stream in China.</title>
        <authorList>
            <person name="Lu H."/>
        </authorList>
    </citation>
    <scope>NUCLEOTIDE SEQUENCE [LARGE SCALE GENOMIC DNA]</scope>
    <source>
        <strain evidence="2 3">FT109W</strain>
    </source>
</reference>
<keyword evidence="1" id="KW-0812">Transmembrane</keyword>
<protein>
    <submittedName>
        <fullName evidence="2">Uncharacterized protein</fullName>
    </submittedName>
</protein>
<organism evidence="2 3">
    <name type="scientific">Duganella margarita</name>
    <dbReference type="NCBI Taxonomy" id="2692170"/>
    <lineage>
        <taxon>Bacteria</taxon>
        <taxon>Pseudomonadati</taxon>
        <taxon>Pseudomonadota</taxon>
        <taxon>Betaproteobacteria</taxon>
        <taxon>Burkholderiales</taxon>
        <taxon>Oxalobacteraceae</taxon>
        <taxon>Telluria group</taxon>
        <taxon>Duganella</taxon>
    </lineage>
</organism>
<keyword evidence="3" id="KW-1185">Reference proteome</keyword>
<dbReference type="RefSeq" id="WP_161043277.1">
    <property type="nucleotide sequence ID" value="NZ_WWCS01000001.1"/>
</dbReference>
<gene>
    <name evidence="2" type="ORF">GTP55_01855</name>
</gene>
<proteinExistence type="predicted"/>